<evidence type="ECO:0000313" key="4">
    <source>
        <dbReference type="Proteomes" id="UP000435957"/>
    </source>
</evidence>
<keyword evidence="4" id="KW-1185">Reference proteome</keyword>
<dbReference type="AlphaFoldDB" id="A0A256H0N9"/>
<dbReference type="EMBL" id="NNRN01000001">
    <property type="protein sequence ID" value="OYR32997.1"/>
    <property type="molecule type" value="Genomic_DNA"/>
</dbReference>
<dbReference type="EMBL" id="WBWF01000030">
    <property type="protein sequence ID" value="KAB2699924.1"/>
    <property type="molecule type" value="Genomic_DNA"/>
</dbReference>
<evidence type="ECO:0000313" key="2">
    <source>
        <dbReference type="EMBL" id="OYR32997.1"/>
    </source>
</evidence>
<evidence type="ECO:0000313" key="3">
    <source>
        <dbReference type="Proteomes" id="UP000216363"/>
    </source>
</evidence>
<dbReference type="Proteomes" id="UP000435957">
    <property type="component" value="Unassembled WGS sequence"/>
</dbReference>
<reference evidence="2 3" key="1">
    <citation type="submission" date="2017-07" db="EMBL/GenBank/DDBJ databases">
        <title>Draft genome of Ochrobactrum lupini type strain LUP21.</title>
        <authorList>
            <person name="Krzyzanowska D.M."/>
            <person name="Jafra S."/>
        </authorList>
    </citation>
    <scope>NUCLEOTIDE SEQUENCE [LARGE SCALE GENOMIC DNA]</scope>
    <source>
        <strain evidence="2 3">LUP21</strain>
    </source>
</reference>
<gene>
    <name evidence="2" type="ORF">CES86_5305</name>
    <name evidence="1" type="ORF">F9L03_24965</name>
</gene>
<protein>
    <submittedName>
        <fullName evidence="2">Uncharacterized protein</fullName>
    </submittedName>
</protein>
<proteinExistence type="predicted"/>
<reference evidence="1 4" key="2">
    <citation type="submission" date="2019-09" db="EMBL/GenBank/DDBJ databases">
        <title>Taxonomic organization of the family Brucellaceae based on a phylogenomic approach.</title>
        <authorList>
            <person name="Leclercq S."/>
            <person name="Cloeckaert A."/>
            <person name="Zygmunt M.S."/>
        </authorList>
    </citation>
    <scope>NUCLEOTIDE SEQUENCE [LARGE SCALE GENOMIC DNA]</scope>
    <source>
        <strain evidence="1 4">LUP23</strain>
    </source>
</reference>
<sequence length="259" mass="29163">MSQFGAFFGSNAAVGKQLLWEHTIFQVALLFAEAERRIRSSEGQAKYTSLDGWWRKSSHRINGTHGYRVPEETAISEALRDEMENAKRDLMLRRAALGPEVADIDSLEFHTEAPRRQKTGIGRKAKPTDFRFYRSGLGDIELRIEAKVIVKDKDITDQYLSLHGLGRFSDPKEPYTDELVGGMVAYTVTDDRGAWSKKIDAGMAAATPVIPTFHHSLPQEGGDTTLFCRVPYTHAKFPPQAEVLVFHLVLEFDCHPEAR</sequence>
<dbReference type="RefSeq" id="WP_094513183.1">
    <property type="nucleotide sequence ID" value="NZ_JBHEEP010000036.1"/>
</dbReference>
<dbReference type="Proteomes" id="UP000216363">
    <property type="component" value="Unassembled WGS sequence"/>
</dbReference>
<evidence type="ECO:0000313" key="1">
    <source>
        <dbReference type="EMBL" id="KAB2699924.1"/>
    </source>
</evidence>
<comment type="caution">
    <text evidence="2">The sequence shown here is derived from an EMBL/GenBank/DDBJ whole genome shotgun (WGS) entry which is preliminary data.</text>
</comment>
<accession>A0A256H0N9</accession>
<name>A0A256H0N9_9HYPH</name>
<organism evidence="2 3">
    <name type="scientific">Brucella lupini</name>
    <dbReference type="NCBI Taxonomy" id="255457"/>
    <lineage>
        <taxon>Bacteria</taxon>
        <taxon>Pseudomonadati</taxon>
        <taxon>Pseudomonadota</taxon>
        <taxon>Alphaproteobacteria</taxon>
        <taxon>Hyphomicrobiales</taxon>
        <taxon>Brucellaceae</taxon>
        <taxon>Brucella/Ochrobactrum group</taxon>
        <taxon>Brucella</taxon>
    </lineage>
</organism>